<keyword evidence="5" id="KW-0653">Protein transport</keyword>
<keyword evidence="20" id="KW-1185">Reference proteome</keyword>
<keyword evidence="6 16" id="KW-1133">Transmembrane helix</keyword>
<sequence>MPILFSTVSRGVTILAKNATCTGNFLEVTEQVLGKIKSPTEKLTYAHGKYLFHYVSEDGIVFLCITDDDFERSKAFAFLAEIKRRFQVQYGTRSQSALPYAMNTEFSRILATQMAYHSRDRDHISEVEGNLEELKGIMVKNIASVADRGEKLELLIDKTEDLSSNSMTFRTTSRALANKLWWRNVKITVAIIIVCLIILFFVVSAGCKTFDWSKCGKKKN</sequence>
<evidence type="ECO:0000259" key="17">
    <source>
        <dbReference type="PROSITE" id="PS50859"/>
    </source>
</evidence>
<evidence type="ECO:0000256" key="8">
    <source>
        <dbReference type="ARBA" id="ARBA00037801"/>
    </source>
</evidence>
<reference evidence="19" key="1">
    <citation type="submission" date="2020-06" db="EMBL/GenBank/DDBJ databases">
        <title>Draft genome of Bugula neritina, a colonial animal packing powerful symbionts and potential medicines.</title>
        <authorList>
            <person name="Rayko M."/>
        </authorList>
    </citation>
    <scope>NUCLEOTIDE SEQUENCE [LARGE SCALE GENOMIC DNA]</scope>
    <source>
        <strain evidence="19">Kwan_BN1</strain>
    </source>
</reference>
<dbReference type="Proteomes" id="UP000593567">
    <property type="component" value="Unassembled WGS sequence"/>
</dbReference>
<dbReference type="GO" id="GO:0005484">
    <property type="term" value="F:SNAP receptor activity"/>
    <property type="evidence" value="ECO:0007669"/>
    <property type="project" value="TreeGrafter"/>
</dbReference>
<feature type="transmembrane region" description="Helical" evidence="16">
    <location>
        <begin position="187"/>
        <end position="210"/>
    </location>
</feature>
<dbReference type="InterPro" id="IPR051097">
    <property type="entry name" value="Synaptobrevin-like_transport"/>
</dbReference>
<evidence type="ECO:0000256" key="13">
    <source>
        <dbReference type="ARBA" id="ARBA00039269"/>
    </source>
</evidence>
<dbReference type="PANTHER" id="PTHR21136:SF179">
    <property type="entry name" value="VESICLE ASSOCIATED MEMBRANE PROTEIN 7-RELATED"/>
    <property type="match status" value="1"/>
</dbReference>
<keyword evidence="3" id="KW-0813">Transport</keyword>
<evidence type="ECO:0000256" key="4">
    <source>
        <dbReference type="ARBA" id="ARBA00022692"/>
    </source>
</evidence>
<dbReference type="GO" id="GO:0030670">
    <property type="term" value="C:phagocytic vesicle membrane"/>
    <property type="evidence" value="ECO:0007669"/>
    <property type="project" value="UniProtKB-SubCell"/>
</dbReference>
<dbReference type="SUPFAM" id="SSF64356">
    <property type="entry name" value="SNARE-like"/>
    <property type="match status" value="1"/>
</dbReference>
<dbReference type="InterPro" id="IPR001388">
    <property type="entry name" value="Synaptobrevin-like"/>
</dbReference>
<dbReference type="InterPro" id="IPR011012">
    <property type="entry name" value="Longin-like_dom_sf"/>
</dbReference>
<dbReference type="GO" id="GO:0006906">
    <property type="term" value="P:vesicle fusion"/>
    <property type="evidence" value="ECO:0007669"/>
    <property type="project" value="TreeGrafter"/>
</dbReference>
<dbReference type="Gene3D" id="1.20.5.110">
    <property type="match status" value="1"/>
</dbReference>
<evidence type="ECO:0000256" key="16">
    <source>
        <dbReference type="SAM" id="Phobius"/>
    </source>
</evidence>
<evidence type="ECO:0000256" key="3">
    <source>
        <dbReference type="ARBA" id="ARBA00022448"/>
    </source>
</evidence>
<dbReference type="SMART" id="SM01270">
    <property type="entry name" value="Longin"/>
    <property type="match status" value="1"/>
</dbReference>
<comment type="subcellular location">
    <subcellularLocation>
        <location evidence="12">Cytoplasmic vesicle</location>
        <location evidence="12">Phagosome membrane</location>
        <topology evidence="12">Single-pass type IV membrane protein</topology>
    </subcellularLocation>
    <subcellularLocation>
        <location evidence="9">Cytoplasmic vesicle</location>
        <location evidence="9">Secretory vesicle membrane</location>
        <topology evidence="9">Single-pass type IV membrane protein</topology>
    </subcellularLocation>
    <subcellularLocation>
        <location evidence="1">Endoplasmic reticulum membrane</location>
        <topology evidence="1">Single-pass type IV membrane protein</topology>
    </subcellularLocation>
    <subcellularLocation>
        <location evidence="8">Golgi apparatus</location>
        <location evidence="8">trans-Golgi network membrane</location>
        <topology evidence="8">Single-pass type IV membrane protein</topology>
    </subcellularLocation>
    <subcellularLocation>
        <location evidence="10">Late endosome membrane</location>
        <topology evidence="10">Single-pass type IV membrane protein</topology>
    </subcellularLocation>
    <subcellularLocation>
        <location evidence="11">Lysosome membrane</location>
        <topology evidence="11">Single-pass type IV membrane protein</topology>
    </subcellularLocation>
</comment>
<dbReference type="PRINTS" id="PR00219">
    <property type="entry name" value="SYNAPTOBREVN"/>
</dbReference>
<dbReference type="CDD" id="cd14824">
    <property type="entry name" value="Longin"/>
    <property type="match status" value="1"/>
</dbReference>
<comment type="caution">
    <text evidence="19">The sequence shown here is derived from an EMBL/GenBank/DDBJ whole genome shotgun (WGS) entry which is preliminary data.</text>
</comment>
<dbReference type="GO" id="GO:0006887">
    <property type="term" value="P:exocytosis"/>
    <property type="evidence" value="ECO:0007669"/>
    <property type="project" value="TreeGrafter"/>
</dbReference>
<organism evidence="19 20">
    <name type="scientific">Bugula neritina</name>
    <name type="common">Brown bryozoan</name>
    <name type="synonym">Sertularia neritina</name>
    <dbReference type="NCBI Taxonomy" id="10212"/>
    <lineage>
        <taxon>Eukaryota</taxon>
        <taxon>Metazoa</taxon>
        <taxon>Spiralia</taxon>
        <taxon>Lophotrochozoa</taxon>
        <taxon>Bryozoa</taxon>
        <taxon>Gymnolaemata</taxon>
        <taxon>Cheilostomatida</taxon>
        <taxon>Flustrina</taxon>
        <taxon>Buguloidea</taxon>
        <taxon>Bugulidae</taxon>
        <taxon>Bugula</taxon>
    </lineage>
</organism>
<dbReference type="PANTHER" id="PTHR21136">
    <property type="entry name" value="SNARE PROTEINS"/>
    <property type="match status" value="1"/>
</dbReference>
<feature type="domain" description="Longin" evidence="17">
    <location>
        <begin position="7"/>
        <end position="110"/>
    </location>
</feature>
<dbReference type="Gene3D" id="3.30.450.50">
    <property type="entry name" value="Longin domain"/>
    <property type="match status" value="1"/>
</dbReference>
<dbReference type="EMBL" id="VXIV02000684">
    <property type="protein sequence ID" value="KAF6036728.1"/>
    <property type="molecule type" value="Genomic_DNA"/>
</dbReference>
<proteinExistence type="inferred from homology"/>
<evidence type="ECO:0000256" key="10">
    <source>
        <dbReference type="ARBA" id="ARBA00037845"/>
    </source>
</evidence>
<dbReference type="PROSITE" id="PS50859">
    <property type="entry name" value="LONGIN"/>
    <property type="match status" value="1"/>
</dbReference>
<gene>
    <name evidence="19" type="ORF">EB796_004970</name>
</gene>
<dbReference type="InterPro" id="IPR042855">
    <property type="entry name" value="V_SNARE_CC"/>
</dbReference>
<dbReference type="GO" id="GO:0031902">
    <property type="term" value="C:late endosome membrane"/>
    <property type="evidence" value="ECO:0007669"/>
    <property type="project" value="UniProtKB-SubCell"/>
</dbReference>
<evidence type="ECO:0000256" key="5">
    <source>
        <dbReference type="ARBA" id="ARBA00022927"/>
    </source>
</evidence>
<dbReference type="Pfam" id="PF13774">
    <property type="entry name" value="Longin"/>
    <property type="match status" value="1"/>
</dbReference>
<protein>
    <recommendedName>
        <fullName evidence="13">Vesicle-associated membrane protein 7</fullName>
    </recommendedName>
    <alternativeName>
        <fullName evidence="14">Synaptobrevin-like protein 1</fullName>
    </alternativeName>
</protein>
<dbReference type="GO" id="GO:0005765">
    <property type="term" value="C:lysosomal membrane"/>
    <property type="evidence" value="ECO:0007669"/>
    <property type="project" value="UniProtKB-SubCell"/>
</dbReference>
<dbReference type="InterPro" id="IPR010908">
    <property type="entry name" value="Longin_dom"/>
</dbReference>
<evidence type="ECO:0000256" key="9">
    <source>
        <dbReference type="ARBA" id="ARBA00037803"/>
    </source>
</evidence>
<evidence type="ECO:0000256" key="7">
    <source>
        <dbReference type="ARBA" id="ARBA00023136"/>
    </source>
</evidence>
<evidence type="ECO:0000313" key="19">
    <source>
        <dbReference type="EMBL" id="KAF6036728.1"/>
    </source>
</evidence>
<feature type="domain" description="V-SNARE coiled-coil homology" evidence="18">
    <location>
        <begin position="123"/>
        <end position="183"/>
    </location>
</feature>
<accession>A0A7J7KGF1</accession>
<dbReference type="PROSITE" id="PS50892">
    <property type="entry name" value="V_SNARE"/>
    <property type="match status" value="1"/>
</dbReference>
<evidence type="ECO:0000256" key="1">
    <source>
        <dbReference type="ARBA" id="ARBA00004163"/>
    </source>
</evidence>
<dbReference type="AlphaFoldDB" id="A0A7J7KGF1"/>
<name>A0A7J7KGF1_BUGNE</name>
<evidence type="ECO:0000256" key="11">
    <source>
        <dbReference type="ARBA" id="ARBA00037863"/>
    </source>
</evidence>
<dbReference type="FunFam" id="1.20.5.110:FF:000004">
    <property type="entry name" value="Vesicle-associated membrane protein 7"/>
    <property type="match status" value="1"/>
</dbReference>
<dbReference type="Pfam" id="PF00957">
    <property type="entry name" value="Synaptobrevin"/>
    <property type="match status" value="1"/>
</dbReference>
<dbReference type="GO" id="GO:0005789">
    <property type="term" value="C:endoplasmic reticulum membrane"/>
    <property type="evidence" value="ECO:0007669"/>
    <property type="project" value="UniProtKB-SubCell"/>
</dbReference>
<keyword evidence="7 16" id="KW-0472">Membrane</keyword>
<dbReference type="CDD" id="cd15871">
    <property type="entry name" value="R-SNARE_VAMP7"/>
    <property type="match status" value="1"/>
</dbReference>
<dbReference type="GO" id="GO:0031201">
    <property type="term" value="C:SNARE complex"/>
    <property type="evidence" value="ECO:0007669"/>
    <property type="project" value="TreeGrafter"/>
</dbReference>
<dbReference type="GO" id="GO:0000149">
    <property type="term" value="F:SNARE binding"/>
    <property type="evidence" value="ECO:0007669"/>
    <property type="project" value="TreeGrafter"/>
</dbReference>
<dbReference type="GO" id="GO:0015031">
    <property type="term" value="P:protein transport"/>
    <property type="evidence" value="ECO:0007669"/>
    <property type="project" value="UniProtKB-KW"/>
</dbReference>
<evidence type="ECO:0000256" key="15">
    <source>
        <dbReference type="PROSITE-ProRule" id="PRU00290"/>
    </source>
</evidence>
<keyword evidence="4 16" id="KW-0812">Transmembrane</keyword>
<dbReference type="GO" id="GO:0030658">
    <property type="term" value="C:transport vesicle membrane"/>
    <property type="evidence" value="ECO:0007669"/>
    <property type="project" value="UniProtKB-SubCell"/>
</dbReference>
<dbReference type="SUPFAM" id="SSF58038">
    <property type="entry name" value="SNARE fusion complex"/>
    <property type="match status" value="1"/>
</dbReference>
<evidence type="ECO:0000259" key="18">
    <source>
        <dbReference type="PROSITE" id="PS50892"/>
    </source>
</evidence>
<dbReference type="FunFam" id="3.30.450.50:FF:000015">
    <property type="entry name" value="Synaptobrevin 2 isoform 1"/>
    <property type="match status" value="1"/>
</dbReference>
<evidence type="ECO:0000256" key="14">
    <source>
        <dbReference type="ARBA" id="ARBA00042194"/>
    </source>
</evidence>
<evidence type="ECO:0000256" key="6">
    <source>
        <dbReference type="ARBA" id="ARBA00022989"/>
    </source>
</evidence>
<dbReference type="OrthoDB" id="248747at2759"/>
<evidence type="ECO:0000256" key="2">
    <source>
        <dbReference type="ARBA" id="ARBA00008025"/>
    </source>
</evidence>
<evidence type="ECO:0000256" key="12">
    <source>
        <dbReference type="ARBA" id="ARBA00037875"/>
    </source>
</evidence>
<evidence type="ECO:0000313" key="20">
    <source>
        <dbReference type="Proteomes" id="UP000593567"/>
    </source>
</evidence>
<keyword evidence="15" id="KW-0175">Coiled coil</keyword>
<comment type="similarity">
    <text evidence="2">Belongs to the synaptobrevin family.</text>
</comment>
<dbReference type="GO" id="GO:0005794">
    <property type="term" value="C:Golgi apparatus"/>
    <property type="evidence" value="ECO:0007669"/>
    <property type="project" value="UniProtKB-SubCell"/>
</dbReference>